<comment type="similarity">
    <text evidence="3">Belongs to the CobD/CbiB family.</text>
</comment>
<reference evidence="10 11" key="2">
    <citation type="submission" date="2017-10" db="EMBL/GenBank/DDBJ databases">
        <authorList>
            <person name="Banno H."/>
            <person name="Chua N.-H."/>
        </authorList>
    </citation>
    <scope>NUCLEOTIDE SEQUENCE [LARGE SCALE GENOMIC DNA]</scope>
    <source>
        <strain evidence="10 11">JK626</strain>
    </source>
</reference>
<feature type="transmembrane region" description="Helical" evidence="9">
    <location>
        <begin position="88"/>
        <end position="109"/>
    </location>
</feature>
<dbReference type="AlphaFoldDB" id="A0A2G3DW49"/>
<evidence type="ECO:0000256" key="9">
    <source>
        <dbReference type="SAM" id="Phobius"/>
    </source>
</evidence>
<proteinExistence type="inferred from homology"/>
<keyword evidence="5" id="KW-0169">Cobalamin biosynthesis</keyword>
<organism evidence="10 11">
    <name type="scientific">Pseudobutyrivibrio ruminis</name>
    <dbReference type="NCBI Taxonomy" id="46206"/>
    <lineage>
        <taxon>Bacteria</taxon>
        <taxon>Bacillati</taxon>
        <taxon>Bacillota</taxon>
        <taxon>Clostridia</taxon>
        <taxon>Lachnospirales</taxon>
        <taxon>Lachnospiraceae</taxon>
        <taxon>Pseudobutyrivibrio</taxon>
    </lineage>
</organism>
<protein>
    <recommendedName>
        <fullName evidence="12">Adenosylcobinamide-phosphate synthase</fullName>
    </recommendedName>
</protein>
<evidence type="ECO:0008006" key="12">
    <source>
        <dbReference type="Google" id="ProtNLM"/>
    </source>
</evidence>
<gene>
    <name evidence="10" type="ORF">CSX01_07965</name>
</gene>
<dbReference type="GO" id="GO:0009236">
    <property type="term" value="P:cobalamin biosynthetic process"/>
    <property type="evidence" value="ECO:0007669"/>
    <property type="project" value="UniProtKB-UniPathway"/>
</dbReference>
<evidence type="ECO:0000256" key="6">
    <source>
        <dbReference type="ARBA" id="ARBA00022692"/>
    </source>
</evidence>
<dbReference type="Pfam" id="PF03186">
    <property type="entry name" value="CobD_Cbib"/>
    <property type="match status" value="1"/>
</dbReference>
<evidence type="ECO:0000256" key="1">
    <source>
        <dbReference type="ARBA" id="ARBA00004651"/>
    </source>
</evidence>
<dbReference type="InterPro" id="IPR004485">
    <property type="entry name" value="Cobalamin_biosynth_CobD/CbiB"/>
</dbReference>
<dbReference type="PANTHER" id="PTHR34308:SF1">
    <property type="entry name" value="COBALAMIN BIOSYNTHESIS PROTEIN CBIB"/>
    <property type="match status" value="1"/>
</dbReference>
<keyword evidence="6 9" id="KW-0812">Transmembrane</keyword>
<evidence type="ECO:0000256" key="3">
    <source>
        <dbReference type="ARBA" id="ARBA00006263"/>
    </source>
</evidence>
<feature type="transmembrane region" description="Helical" evidence="9">
    <location>
        <begin position="285"/>
        <end position="303"/>
    </location>
</feature>
<name>A0A2G3DW49_9FIRM</name>
<evidence type="ECO:0000256" key="4">
    <source>
        <dbReference type="ARBA" id="ARBA00022475"/>
    </source>
</evidence>
<dbReference type="UniPathway" id="UPA00148"/>
<evidence type="ECO:0000256" key="7">
    <source>
        <dbReference type="ARBA" id="ARBA00022989"/>
    </source>
</evidence>
<evidence type="ECO:0000256" key="5">
    <source>
        <dbReference type="ARBA" id="ARBA00022573"/>
    </source>
</evidence>
<dbReference type="RefSeq" id="WP_099391987.1">
    <property type="nucleotide sequence ID" value="NZ_PDYF01000011.1"/>
</dbReference>
<dbReference type="PANTHER" id="PTHR34308">
    <property type="entry name" value="COBALAMIN BIOSYNTHESIS PROTEIN CBIB"/>
    <property type="match status" value="1"/>
</dbReference>
<evidence type="ECO:0000313" key="11">
    <source>
        <dbReference type="Proteomes" id="UP000225889"/>
    </source>
</evidence>
<feature type="transmembrane region" description="Helical" evidence="9">
    <location>
        <begin position="162"/>
        <end position="180"/>
    </location>
</feature>
<feature type="transmembrane region" description="Helical" evidence="9">
    <location>
        <begin position="59"/>
        <end position="81"/>
    </location>
</feature>
<evidence type="ECO:0000256" key="8">
    <source>
        <dbReference type="ARBA" id="ARBA00023136"/>
    </source>
</evidence>
<dbReference type="GO" id="GO:0005886">
    <property type="term" value="C:plasma membrane"/>
    <property type="evidence" value="ECO:0007669"/>
    <property type="project" value="UniProtKB-SubCell"/>
</dbReference>
<keyword evidence="4" id="KW-1003">Cell membrane</keyword>
<evidence type="ECO:0000313" key="10">
    <source>
        <dbReference type="EMBL" id="PHU35252.1"/>
    </source>
</evidence>
<dbReference type="Proteomes" id="UP000225889">
    <property type="component" value="Unassembled WGS sequence"/>
</dbReference>
<reference evidence="10 11" key="1">
    <citation type="submission" date="2017-10" db="EMBL/GenBank/DDBJ databases">
        <title>Resolving the taxonomy of Roseburia spp., Eubacterium rectale and Agathobacter spp. through phylogenomic analysis.</title>
        <authorList>
            <person name="Sheridan P.O."/>
            <person name="Walker A.W."/>
            <person name="Duncan S.H."/>
            <person name="Scott K.P."/>
            <person name="Toole P.W.O."/>
            <person name="Luis P."/>
            <person name="Flint H.J."/>
        </authorList>
    </citation>
    <scope>NUCLEOTIDE SEQUENCE [LARGE SCALE GENOMIC DNA]</scope>
    <source>
        <strain evidence="10 11">JK626</strain>
    </source>
</reference>
<evidence type="ECO:0000256" key="2">
    <source>
        <dbReference type="ARBA" id="ARBA00004953"/>
    </source>
</evidence>
<sequence length="304" mass="34461">MFRYHMIALLLATILEVFIGRTYSIWSPFDSVKKWIKHLDRALLGDELILLEPAKQKSFGMWLVILVLTPVFVLIVFFTVLAYDISPVIGVIFEIICSYLCLDANYNYYTSREIVSAYYGDGIEEARKEASTFTGVDASNMDEKELSELVTTKVANEAADSSVSPLFVMFLFGPVGGFLYRTIDLMDSIVGHHDKRYEYFGYYPARLNQIVDYIPGRFSGMVALFCARHTFGGFNGRNARYIHLRDKYKAISAFAGALEVSLKNGTIGDDDKTIDPKDIKKAAGLHRNMFITCQIIFIILLVFF</sequence>
<dbReference type="GO" id="GO:0048472">
    <property type="term" value="F:threonine-phosphate decarboxylase activity"/>
    <property type="evidence" value="ECO:0007669"/>
    <property type="project" value="InterPro"/>
</dbReference>
<comment type="caution">
    <text evidence="10">The sequence shown here is derived from an EMBL/GenBank/DDBJ whole genome shotgun (WGS) entry which is preliminary data.</text>
</comment>
<dbReference type="EMBL" id="PDYF01000011">
    <property type="protein sequence ID" value="PHU35252.1"/>
    <property type="molecule type" value="Genomic_DNA"/>
</dbReference>
<comment type="subcellular location">
    <subcellularLocation>
        <location evidence="1">Cell membrane</location>
        <topology evidence="1">Multi-pass membrane protein</topology>
    </subcellularLocation>
</comment>
<keyword evidence="7 9" id="KW-1133">Transmembrane helix</keyword>
<accession>A0A2G3DW49</accession>
<keyword evidence="8 9" id="KW-0472">Membrane</keyword>
<comment type="pathway">
    <text evidence="2">Cofactor biosynthesis; adenosylcobalamin biosynthesis.</text>
</comment>